<dbReference type="InterPro" id="IPR011010">
    <property type="entry name" value="DNA_brk_join_enz"/>
</dbReference>
<evidence type="ECO:0000256" key="1">
    <source>
        <dbReference type="ARBA" id="ARBA00008857"/>
    </source>
</evidence>
<accession>A0ABS2DAJ2</accession>
<keyword evidence="2" id="KW-0229">DNA integration</keyword>
<evidence type="ECO:0000259" key="5">
    <source>
        <dbReference type="PROSITE" id="PS51898"/>
    </source>
</evidence>
<dbReference type="Gene3D" id="1.10.443.10">
    <property type="entry name" value="Intergrase catalytic core"/>
    <property type="match status" value="1"/>
</dbReference>
<dbReference type="InterPro" id="IPR053876">
    <property type="entry name" value="Phage_int_M"/>
</dbReference>
<dbReference type="InterPro" id="IPR050808">
    <property type="entry name" value="Phage_Integrase"/>
</dbReference>
<gene>
    <name evidence="6" type="ORF">ILT43_16325</name>
</gene>
<protein>
    <submittedName>
        <fullName evidence="6">Tyrosine-type recombinase/integrase</fullName>
    </submittedName>
</protein>
<keyword evidence="4" id="KW-0233">DNA recombination</keyword>
<sequence>MAKHTNRLSALRISRAMEPGLHADGNNLYLRVTPSGSKSWTLIYNWHGKRRELGLGSSTVVSLAEARQRALEGARLRQQGLDPKAEWSSTKIDVAAPSFGNVALEVIADRRAGWRNAKHAQQWQNTLRTYCAAFWDKPVAAVDIDDVRKALQPIWSAKPETASRVRGRIEAVLDAAKARKLRTGDNPAAWQGNLAHLFHRHSSAPKRHQPSMAYNRLPGFMLDLHRREELSARALELTILTAARTTEVREARWEEIDLDEAVWQVPADRMKMKRPHRVALSRAALGLLAGLDSRSGLLFPGMKPHKPLSNMTMLQLLRRMGFGQYTVHGFRSSFSTWAAEQTDYPREIVEEALAHVVGSAVERAYRRSDVLEKRFGLMEAWAGFIGAG</sequence>
<evidence type="ECO:0000256" key="2">
    <source>
        <dbReference type="ARBA" id="ARBA00022908"/>
    </source>
</evidence>
<dbReference type="InterPro" id="IPR038488">
    <property type="entry name" value="Integrase_DNA-bd_sf"/>
</dbReference>
<dbReference type="Pfam" id="PF00589">
    <property type="entry name" value="Phage_integrase"/>
    <property type="match status" value="1"/>
</dbReference>
<organism evidence="6 7">
    <name type="scientific">Sphingomonas longa</name>
    <dbReference type="NCBI Taxonomy" id="2778730"/>
    <lineage>
        <taxon>Bacteria</taxon>
        <taxon>Pseudomonadati</taxon>
        <taxon>Pseudomonadota</taxon>
        <taxon>Alphaproteobacteria</taxon>
        <taxon>Sphingomonadales</taxon>
        <taxon>Sphingomonadaceae</taxon>
        <taxon>Sphingomonas</taxon>
    </lineage>
</organism>
<dbReference type="EMBL" id="JAFEMC010000005">
    <property type="protein sequence ID" value="MBM6577950.1"/>
    <property type="molecule type" value="Genomic_DNA"/>
</dbReference>
<dbReference type="InterPro" id="IPR025166">
    <property type="entry name" value="Integrase_DNA_bind_dom"/>
</dbReference>
<comment type="caution">
    <text evidence="6">The sequence shown here is derived from an EMBL/GenBank/DDBJ whole genome shotgun (WGS) entry which is preliminary data.</text>
</comment>
<reference evidence="6 7" key="1">
    <citation type="submission" date="2020-12" db="EMBL/GenBank/DDBJ databases">
        <title>Sphingomonas sp.</title>
        <authorList>
            <person name="Kim M.K."/>
        </authorList>
    </citation>
    <scope>NUCLEOTIDE SEQUENCE [LARGE SCALE GENOMIC DNA]</scope>
    <source>
        <strain evidence="6 7">BT552</strain>
    </source>
</reference>
<dbReference type="PANTHER" id="PTHR30629">
    <property type="entry name" value="PROPHAGE INTEGRASE"/>
    <property type="match status" value="1"/>
</dbReference>
<evidence type="ECO:0000256" key="3">
    <source>
        <dbReference type="ARBA" id="ARBA00023125"/>
    </source>
</evidence>
<dbReference type="Proteomes" id="UP000763641">
    <property type="component" value="Unassembled WGS sequence"/>
</dbReference>
<dbReference type="Gene3D" id="3.30.160.390">
    <property type="entry name" value="Integrase, DNA-binding domain"/>
    <property type="match status" value="1"/>
</dbReference>
<dbReference type="Gene3D" id="1.10.150.130">
    <property type="match status" value="1"/>
</dbReference>
<dbReference type="SUPFAM" id="SSF56349">
    <property type="entry name" value="DNA breaking-rejoining enzymes"/>
    <property type="match status" value="1"/>
</dbReference>
<name>A0ABS2DAJ2_9SPHN</name>
<proteinExistence type="inferred from homology"/>
<dbReference type="InterPro" id="IPR002104">
    <property type="entry name" value="Integrase_catalytic"/>
</dbReference>
<dbReference type="Pfam" id="PF13356">
    <property type="entry name" value="Arm-DNA-bind_3"/>
    <property type="match status" value="1"/>
</dbReference>
<evidence type="ECO:0000256" key="4">
    <source>
        <dbReference type="ARBA" id="ARBA00023172"/>
    </source>
</evidence>
<keyword evidence="7" id="KW-1185">Reference proteome</keyword>
<dbReference type="Pfam" id="PF22022">
    <property type="entry name" value="Phage_int_M"/>
    <property type="match status" value="1"/>
</dbReference>
<keyword evidence="3" id="KW-0238">DNA-binding</keyword>
<dbReference type="PROSITE" id="PS51898">
    <property type="entry name" value="TYR_RECOMBINASE"/>
    <property type="match status" value="1"/>
</dbReference>
<feature type="domain" description="Tyr recombinase" evidence="5">
    <location>
        <begin position="203"/>
        <end position="378"/>
    </location>
</feature>
<dbReference type="InterPro" id="IPR010998">
    <property type="entry name" value="Integrase_recombinase_N"/>
</dbReference>
<evidence type="ECO:0000313" key="6">
    <source>
        <dbReference type="EMBL" id="MBM6577950.1"/>
    </source>
</evidence>
<dbReference type="PANTHER" id="PTHR30629:SF2">
    <property type="entry name" value="PROPHAGE INTEGRASE INTS-RELATED"/>
    <property type="match status" value="1"/>
</dbReference>
<dbReference type="InterPro" id="IPR013762">
    <property type="entry name" value="Integrase-like_cat_sf"/>
</dbReference>
<evidence type="ECO:0000313" key="7">
    <source>
        <dbReference type="Proteomes" id="UP000763641"/>
    </source>
</evidence>
<comment type="similarity">
    <text evidence="1">Belongs to the 'phage' integrase family.</text>
</comment>
<dbReference type="CDD" id="cd00801">
    <property type="entry name" value="INT_P4_C"/>
    <property type="match status" value="1"/>
</dbReference>